<proteinExistence type="predicted"/>
<evidence type="ECO:0000313" key="1">
    <source>
        <dbReference type="EMBL" id="KOH47175.1"/>
    </source>
</evidence>
<protein>
    <submittedName>
        <fullName evidence="1">Uncharacterized protein</fullName>
    </submittedName>
</protein>
<keyword evidence="2" id="KW-1185">Reference proteome</keyword>
<evidence type="ECO:0000313" key="2">
    <source>
        <dbReference type="Proteomes" id="UP000036958"/>
    </source>
</evidence>
<accession>A0A0L8VFE5</accession>
<name>A0A0L8VFE5_9BACT</name>
<dbReference type="Proteomes" id="UP000036958">
    <property type="component" value="Unassembled WGS sequence"/>
</dbReference>
<dbReference type="AlphaFoldDB" id="A0A0L8VFE5"/>
<comment type="caution">
    <text evidence="1">The sequence shown here is derived from an EMBL/GenBank/DDBJ whole genome shotgun (WGS) entry which is preliminary data.</text>
</comment>
<reference evidence="2" key="1">
    <citation type="submission" date="2015-07" db="EMBL/GenBank/DDBJ databases">
        <title>Genome sequencing of Sunxiuqinia dokdonensis strain SK.</title>
        <authorList>
            <person name="Ahn S."/>
            <person name="Kim B.-C."/>
        </authorList>
    </citation>
    <scope>NUCLEOTIDE SEQUENCE [LARGE SCALE GENOMIC DNA]</scope>
    <source>
        <strain evidence="2">SK</strain>
    </source>
</reference>
<gene>
    <name evidence="1" type="ORF">NC99_00080</name>
</gene>
<dbReference type="EMBL" id="LGIA01000001">
    <property type="protein sequence ID" value="KOH47175.1"/>
    <property type="molecule type" value="Genomic_DNA"/>
</dbReference>
<sequence>MPKIKGVDMIGQMILRPVRSVCSALRSQASVKMKDACFVFASQAAFRFDQVVFLISLGVAQLF</sequence>
<organism evidence="1 2">
    <name type="scientific">Sunxiuqinia dokdonensis</name>
    <dbReference type="NCBI Taxonomy" id="1409788"/>
    <lineage>
        <taxon>Bacteria</taxon>
        <taxon>Pseudomonadati</taxon>
        <taxon>Bacteroidota</taxon>
        <taxon>Bacteroidia</taxon>
        <taxon>Marinilabiliales</taxon>
        <taxon>Prolixibacteraceae</taxon>
        <taxon>Sunxiuqinia</taxon>
    </lineage>
</organism>